<sequence>MKKVILSLFVVASFAFVSCKGESNTKTETEVQTTTADGKDLSMATFGVRGNCGMCKTTIEKAAKSVDGVASAIWDVKKKSINVSYDEHKINEKEIHKAIAAAGYDTDQAKGDKAAYKSLPKCCQYEGDQVMNQ</sequence>
<gene>
    <name evidence="3" type="ORF">KAOT1_04445</name>
</gene>
<comment type="caution">
    <text evidence="3">The sequence shown here is derived from an EMBL/GenBank/DDBJ whole genome shotgun (WGS) entry which is preliminary data.</text>
</comment>
<accession>A9EAJ1</accession>
<dbReference type="HOGENOM" id="CLU_134973_0_0_10"/>
<protein>
    <submittedName>
        <fullName evidence="3">Cation-transporting ATPase</fullName>
    </submittedName>
</protein>
<dbReference type="OrthoDB" id="5513217at2"/>
<dbReference type="EMBL" id="ABIB01000015">
    <property type="protein sequence ID" value="EDP94636.1"/>
    <property type="molecule type" value="Genomic_DNA"/>
</dbReference>
<dbReference type="Gene3D" id="3.30.70.100">
    <property type="match status" value="1"/>
</dbReference>
<dbReference type="PROSITE" id="PS50846">
    <property type="entry name" value="HMA_2"/>
    <property type="match status" value="1"/>
</dbReference>
<dbReference type="PROSITE" id="PS51257">
    <property type="entry name" value="PROKAR_LIPOPROTEIN"/>
    <property type="match status" value="1"/>
</dbReference>
<dbReference type="AlphaFoldDB" id="A9EAJ1"/>
<feature type="domain" description="HMA" evidence="2">
    <location>
        <begin position="41"/>
        <end position="107"/>
    </location>
</feature>
<name>A9EAJ1_9FLAO</name>
<reference evidence="3 4" key="1">
    <citation type="journal article" date="2011" name="J. Bacteriol.">
        <title>Genome sequence of the algicidal bacterium Kordia algicida OT-1.</title>
        <authorList>
            <person name="Lee H.S."/>
            <person name="Kang S.G."/>
            <person name="Kwon K.K."/>
            <person name="Lee J.H."/>
            <person name="Kim S.J."/>
        </authorList>
    </citation>
    <scope>NUCLEOTIDE SEQUENCE [LARGE SCALE GENOMIC DNA]</scope>
    <source>
        <strain evidence="3 4">OT-1</strain>
    </source>
</reference>
<dbReference type="STRING" id="391587.KAOT1_04445"/>
<dbReference type="RefSeq" id="WP_007093460.1">
    <property type="nucleotide sequence ID" value="NZ_CP142125.1"/>
</dbReference>
<dbReference type="SUPFAM" id="SSF55008">
    <property type="entry name" value="HMA, heavy metal-associated domain"/>
    <property type="match status" value="1"/>
</dbReference>
<evidence type="ECO:0000256" key="1">
    <source>
        <dbReference type="SAM" id="SignalP"/>
    </source>
</evidence>
<dbReference type="Proteomes" id="UP000002945">
    <property type="component" value="Unassembled WGS sequence"/>
</dbReference>
<keyword evidence="1" id="KW-0732">Signal</keyword>
<evidence type="ECO:0000313" key="4">
    <source>
        <dbReference type="Proteomes" id="UP000002945"/>
    </source>
</evidence>
<dbReference type="Pfam" id="PF00403">
    <property type="entry name" value="HMA"/>
    <property type="match status" value="1"/>
</dbReference>
<dbReference type="InterPro" id="IPR006121">
    <property type="entry name" value="HMA_dom"/>
</dbReference>
<dbReference type="CDD" id="cd00371">
    <property type="entry name" value="HMA"/>
    <property type="match status" value="1"/>
</dbReference>
<evidence type="ECO:0000259" key="2">
    <source>
        <dbReference type="PROSITE" id="PS50846"/>
    </source>
</evidence>
<proteinExistence type="predicted"/>
<dbReference type="GO" id="GO:0046872">
    <property type="term" value="F:metal ion binding"/>
    <property type="evidence" value="ECO:0007669"/>
    <property type="project" value="InterPro"/>
</dbReference>
<evidence type="ECO:0000313" key="3">
    <source>
        <dbReference type="EMBL" id="EDP94636.1"/>
    </source>
</evidence>
<dbReference type="InterPro" id="IPR036163">
    <property type="entry name" value="HMA_dom_sf"/>
</dbReference>
<feature type="chain" id="PRO_5002738056" evidence="1">
    <location>
        <begin position="18"/>
        <end position="133"/>
    </location>
</feature>
<dbReference type="eggNOG" id="COG2608">
    <property type="taxonomic scope" value="Bacteria"/>
</dbReference>
<organism evidence="3 4">
    <name type="scientific">Kordia algicida OT-1</name>
    <dbReference type="NCBI Taxonomy" id="391587"/>
    <lineage>
        <taxon>Bacteria</taxon>
        <taxon>Pseudomonadati</taxon>
        <taxon>Bacteroidota</taxon>
        <taxon>Flavobacteriia</taxon>
        <taxon>Flavobacteriales</taxon>
        <taxon>Flavobacteriaceae</taxon>
        <taxon>Kordia</taxon>
    </lineage>
</organism>
<keyword evidence="4" id="KW-1185">Reference proteome</keyword>
<feature type="signal peptide" evidence="1">
    <location>
        <begin position="1"/>
        <end position="17"/>
    </location>
</feature>